<protein>
    <submittedName>
        <fullName evidence="1">Sucrase/ferredoxin-like protein</fullName>
    </submittedName>
</protein>
<accession>A0A2I9DJA3</accession>
<comment type="caution">
    <text evidence="1">The sequence shown here is derived from an EMBL/GenBank/DDBJ whole genome shotgun (WGS) entry which is preliminary data.</text>
</comment>
<dbReference type="AlphaFoldDB" id="A0A2I9DJA3"/>
<organism evidence="1 2">
    <name type="scientific">Deinococcus aerius</name>
    <dbReference type="NCBI Taxonomy" id="200253"/>
    <lineage>
        <taxon>Bacteria</taxon>
        <taxon>Thermotogati</taxon>
        <taxon>Deinococcota</taxon>
        <taxon>Deinococci</taxon>
        <taxon>Deinococcales</taxon>
        <taxon>Deinococcaceae</taxon>
        <taxon>Deinococcus</taxon>
    </lineage>
</organism>
<dbReference type="InterPro" id="IPR009737">
    <property type="entry name" value="Aim32/Apd1-like"/>
</dbReference>
<reference evidence="2" key="1">
    <citation type="submission" date="2018-01" db="EMBL/GenBank/DDBJ databases">
        <title>Draft Genome Sequence of the Radioresistant Bacterium Deinococcus aerius TR0125, Isolated from the Higher Atmosphere above Japan.</title>
        <authorList>
            <person name="Satoh K."/>
            <person name="Arai H."/>
            <person name="Sanzen T."/>
            <person name="Kawaguchi Y."/>
            <person name="Hayashi H."/>
            <person name="Yokobori S."/>
            <person name="Yamagishi A."/>
            <person name="Oono Y."/>
            <person name="Narumi I."/>
        </authorList>
    </citation>
    <scope>NUCLEOTIDE SEQUENCE [LARGE SCALE GENOMIC DNA]</scope>
    <source>
        <strain evidence="2">TR0125</strain>
    </source>
</reference>
<dbReference type="CDD" id="cd03062">
    <property type="entry name" value="TRX_Fd_Sucrase"/>
    <property type="match status" value="1"/>
</dbReference>
<dbReference type="Proteomes" id="UP000236569">
    <property type="component" value="Unassembled WGS sequence"/>
</dbReference>
<evidence type="ECO:0000313" key="1">
    <source>
        <dbReference type="EMBL" id="GBF06378.1"/>
    </source>
</evidence>
<dbReference type="Pfam" id="PF06999">
    <property type="entry name" value="Suc_Fer-like"/>
    <property type="match status" value="1"/>
</dbReference>
<keyword evidence="2" id="KW-1185">Reference proteome</keyword>
<dbReference type="EMBL" id="BFAG01000008">
    <property type="protein sequence ID" value="GBF06378.1"/>
    <property type="molecule type" value="Genomic_DNA"/>
</dbReference>
<dbReference type="OrthoDB" id="3399139at2"/>
<gene>
    <name evidence="1" type="ORF">DAERI_080169</name>
</gene>
<proteinExistence type="predicted"/>
<sequence length="316" mass="34376">MSQVVTPSARLPLCADASRAAGEDPVGTAPHWQEVTVLELDVPVWAQLRDVDAWTAEQRGVFEALRGRVEASGAGFGLLMSAPEQPGQPLRVRHYVRGEGGFTRRDYQSALPQTEWARGLSATLLRSGELGDWAEVPAPPGPDHHVCTHGTVDAACGKYGVPVFRALREGGHRAWRTGHFGGHRFAATAVELPSGLLWAHLTPELADQVARRTIHPAAVRGHLRGFAGLPPLAQVLDRELLVRYGWDWLEAERTARVDLEGEEGARVTLDFRLNGQAGRATALVRDGVPLHLPGSSHKADLGRIRQYGVEEVRVSL</sequence>
<name>A0A2I9DJA3_9DEIO</name>
<evidence type="ECO:0000313" key="2">
    <source>
        <dbReference type="Proteomes" id="UP000236569"/>
    </source>
</evidence>